<organism evidence="2 3">
    <name type="scientific">Anopheles dirus</name>
    <dbReference type="NCBI Taxonomy" id="7168"/>
    <lineage>
        <taxon>Eukaryota</taxon>
        <taxon>Metazoa</taxon>
        <taxon>Ecdysozoa</taxon>
        <taxon>Arthropoda</taxon>
        <taxon>Hexapoda</taxon>
        <taxon>Insecta</taxon>
        <taxon>Pterygota</taxon>
        <taxon>Neoptera</taxon>
        <taxon>Endopterygota</taxon>
        <taxon>Diptera</taxon>
        <taxon>Nematocera</taxon>
        <taxon>Culicoidea</taxon>
        <taxon>Culicidae</taxon>
        <taxon>Anophelinae</taxon>
        <taxon>Anopheles</taxon>
    </lineage>
</organism>
<feature type="region of interest" description="Disordered" evidence="1">
    <location>
        <begin position="167"/>
        <end position="223"/>
    </location>
</feature>
<evidence type="ECO:0000256" key="1">
    <source>
        <dbReference type="SAM" id="MobiDB-lite"/>
    </source>
</evidence>
<sequence length="223" mass="24729">MANTGAKPTRDKTFKILYEGIPKRPSRSDVIDFIVETLQAGEFVMRIQMCSSTATVYVETETLEQAQKVVRDNTGKHYVTLDGTAHLIPIAMEDGATEMRLHELPPFVTEEQIRTEMACYGEIISVTETVYGPETKVPGIKTGIRQIMIVLNNPGLQLGPIVSIAGEHKSNPLAGPDDEDEDGSEAEEEEQADAEDAEEQPEGKDEAEDEDDEEDEEDEDDER</sequence>
<protein>
    <submittedName>
        <fullName evidence="2">Uncharacterized protein</fullName>
    </submittedName>
</protein>
<dbReference type="AlphaFoldDB" id="A0A182NCD1"/>
<accession>A0A182NCD1</accession>
<evidence type="ECO:0000313" key="3">
    <source>
        <dbReference type="Proteomes" id="UP000075884"/>
    </source>
</evidence>
<proteinExistence type="predicted"/>
<dbReference type="VEuPathDB" id="VectorBase:ADIR005295"/>
<reference evidence="2" key="2">
    <citation type="submission" date="2020-05" db="UniProtKB">
        <authorList>
            <consortium name="EnsemblMetazoa"/>
        </authorList>
    </citation>
    <scope>IDENTIFICATION</scope>
    <source>
        <strain evidence="2">WRAIR2</strain>
    </source>
</reference>
<keyword evidence="3" id="KW-1185">Reference proteome</keyword>
<name>A0A182NCD1_9DIPT</name>
<reference evidence="3" key="1">
    <citation type="submission" date="2013-03" db="EMBL/GenBank/DDBJ databases">
        <title>The Genome Sequence of Anopheles dirus WRAIR2.</title>
        <authorList>
            <consortium name="The Broad Institute Genomics Platform"/>
            <person name="Neafsey D.E."/>
            <person name="Walton C."/>
            <person name="Walker B."/>
            <person name="Young S.K."/>
            <person name="Zeng Q."/>
            <person name="Gargeya S."/>
            <person name="Fitzgerald M."/>
            <person name="Haas B."/>
            <person name="Abouelleil A."/>
            <person name="Allen A.W."/>
            <person name="Alvarado L."/>
            <person name="Arachchi H.M."/>
            <person name="Berlin A.M."/>
            <person name="Chapman S.B."/>
            <person name="Gainer-Dewar J."/>
            <person name="Goldberg J."/>
            <person name="Griggs A."/>
            <person name="Gujja S."/>
            <person name="Hansen M."/>
            <person name="Howarth C."/>
            <person name="Imamovic A."/>
            <person name="Ireland A."/>
            <person name="Larimer J."/>
            <person name="McCowan C."/>
            <person name="Murphy C."/>
            <person name="Pearson M."/>
            <person name="Poon T.W."/>
            <person name="Priest M."/>
            <person name="Roberts A."/>
            <person name="Saif S."/>
            <person name="Shea T."/>
            <person name="Sisk P."/>
            <person name="Sykes S."/>
            <person name="Wortman J."/>
            <person name="Nusbaum C."/>
            <person name="Birren B."/>
        </authorList>
    </citation>
    <scope>NUCLEOTIDE SEQUENCE [LARGE SCALE GENOMIC DNA]</scope>
    <source>
        <strain evidence="3">WRAIR2</strain>
    </source>
</reference>
<dbReference type="STRING" id="7168.A0A182NCD1"/>
<dbReference type="Proteomes" id="UP000075884">
    <property type="component" value="Unassembled WGS sequence"/>
</dbReference>
<evidence type="ECO:0000313" key="2">
    <source>
        <dbReference type="EnsemblMetazoa" id="ADIR005295-PA"/>
    </source>
</evidence>
<dbReference type="EnsemblMetazoa" id="ADIR005295-RA">
    <property type="protein sequence ID" value="ADIR005295-PA"/>
    <property type="gene ID" value="ADIR005295"/>
</dbReference>
<feature type="compositionally biased region" description="Acidic residues" evidence="1">
    <location>
        <begin position="176"/>
        <end position="223"/>
    </location>
</feature>